<gene>
    <name evidence="7" type="ORF">CSF007_2620</name>
</gene>
<dbReference type="Pfam" id="PF06305">
    <property type="entry name" value="LapA_dom"/>
    <property type="match status" value="1"/>
</dbReference>
<dbReference type="InterPro" id="IPR010445">
    <property type="entry name" value="LapA_dom"/>
</dbReference>
<evidence type="ECO:0000256" key="5">
    <source>
        <dbReference type="SAM" id="Phobius"/>
    </source>
</evidence>
<keyword evidence="1" id="KW-1003">Cell membrane</keyword>
<feature type="domain" description="Lipopolysaccharide assembly protein A" evidence="6">
    <location>
        <begin position="7"/>
        <end position="44"/>
    </location>
</feature>
<evidence type="ECO:0000259" key="6">
    <source>
        <dbReference type="Pfam" id="PF06305"/>
    </source>
</evidence>
<accession>A0A0A8VFD2</accession>
<dbReference type="GO" id="GO:0005886">
    <property type="term" value="C:plasma membrane"/>
    <property type="evidence" value="ECO:0007669"/>
    <property type="project" value="InterPro"/>
</dbReference>
<keyword evidence="2 5" id="KW-0812">Transmembrane</keyword>
<organism evidence="7">
    <name type="scientific">Yersinia ruckeri</name>
    <dbReference type="NCBI Taxonomy" id="29486"/>
    <lineage>
        <taxon>Bacteria</taxon>
        <taxon>Pseudomonadati</taxon>
        <taxon>Pseudomonadota</taxon>
        <taxon>Gammaproteobacteria</taxon>
        <taxon>Enterobacterales</taxon>
        <taxon>Yersiniaceae</taxon>
        <taxon>Yersinia</taxon>
    </lineage>
</organism>
<sequence>MTLFAFQNSEVVKLSLLFTKVTLPVSLLIVLVYFLGMLTGGIFLT</sequence>
<evidence type="ECO:0000256" key="3">
    <source>
        <dbReference type="ARBA" id="ARBA00022989"/>
    </source>
</evidence>
<protein>
    <recommendedName>
        <fullName evidence="6">Lipopolysaccharide assembly protein A domain-containing protein</fullName>
    </recommendedName>
</protein>
<evidence type="ECO:0000256" key="4">
    <source>
        <dbReference type="ARBA" id="ARBA00023136"/>
    </source>
</evidence>
<evidence type="ECO:0000256" key="2">
    <source>
        <dbReference type="ARBA" id="ARBA00022692"/>
    </source>
</evidence>
<evidence type="ECO:0000313" key="7">
    <source>
        <dbReference type="EMBL" id="CEK26306.1"/>
    </source>
</evidence>
<feature type="transmembrane region" description="Helical" evidence="5">
    <location>
        <begin position="23"/>
        <end position="44"/>
    </location>
</feature>
<dbReference type="AlphaFoldDB" id="A0A0A8VFD2"/>
<dbReference type="EMBL" id="LN681231">
    <property type="protein sequence ID" value="CEK26306.1"/>
    <property type="molecule type" value="Genomic_DNA"/>
</dbReference>
<name>A0A0A8VFD2_YERRU</name>
<proteinExistence type="predicted"/>
<keyword evidence="4 5" id="KW-0472">Membrane</keyword>
<evidence type="ECO:0000256" key="1">
    <source>
        <dbReference type="ARBA" id="ARBA00022475"/>
    </source>
</evidence>
<keyword evidence="3 5" id="KW-1133">Transmembrane helix</keyword>
<reference evidence="7" key="1">
    <citation type="journal article" date="2015" name="Genome Announc.">
        <title>Complete Genome Sequence of Yersinia ruckeri Strain CSF007-82, Etiologic Agent of Red Mouth Disease in Salmonid Fish.</title>
        <authorList>
            <person name="Nelson M.C."/>
            <person name="LaPatra S.E."/>
            <person name="Welch T.J."/>
            <person name="Graf J."/>
        </authorList>
    </citation>
    <scope>NUCLEOTIDE SEQUENCE</scope>
    <source>
        <strain evidence="7">CSF007-82</strain>
    </source>
</reference>